<keyword evidence="2" id="KW-1185">Reference proteome</keyword>
<gene>
    <name evidence="1" type="ORF">JKIAZH3_G8631</name>
</gene>
<sequence length="49" mass="5782">MDHNEDLLQDAPRHELTNLATQQKHVKYLHVLAHVSERSVDHVKERDID</sequence>
<dbReference type="EMBL" id="CAJHJG010006729">
    <property type="protein sequence ID" value="CAD6958994.1"/>
    <property type="molecule type" value="Genomic_DNA"/>
</dbReference>
<proteinExistence type="predicted"/>
<reference evidence="1" key="1">
    <citation type="submission" date="2020-10" db="EMBL/GenBank/DDBJ databases">
        <authorList>
            <person name="Sedaghatjoo S."/>
        </authorList>
    </citation>
    <scope>NUCLEOTIDE SEQUENCE</scope>
    <source>
        <strain evidence="1">AZH3</strain>
    </source>
</reference>
<protein>
    <submittedName>
        <fullName evidence="1">Uncharacterized protein</fullName>
    </submittedName>
</protein>
<name>A0ABN7JA99_9BASI</name>
<evidence type="ECO:0000313" key="2">
    <source>
        <dbReference type="Proteomes" id="UP000836402"/>
    </source>
</evidence>
<accession>A0ABN7JA99</accession>
<evidence type="ECO:0000313" key="1">
    <source>
        <dbReference type="EMBL" id="CAD6958994.1"/>
    </source>
</evidence>
<organism evidence="1 2">
    <name type="scientific">Tilletia caries</name>
    <name type="common">wheat bunt fungus</name>
    <dbReference type="NCBI Taxonomy" id="13290"/>
    <lineage>
        <taxon>Eukaryota</taxon>
        <taxon>Fungi</taxon>
        <taxon>Dikarya</taxon>
        <taxon>Basidiomycota</taxon>
        <taxon>Ustilaginomycotina</taxon>
        <taxon>Exobasidiomycetes</taxon>
        <taxon>Tilletiales</taxon>
        <taxon>Tilletiaceae</taxon>
        <taxon>Tilletia</taxon>
    </lineage>
</organism>
<comment type="caution">
    <text evidence="1">The sequence shown here is derived from an EMBL/GenBank/DDBJ whole genome shotgun (WGS) entry which is preliminary data.</text>
</comment>
<dbReference type="Proteomes" id="UP000836402">
    <property type="component" value="Unassembled WGS sequence"/>
</dbReference>